<dbReference type="Pfam" id="PF00106">
    <property type="entry name" value="adh_short"/>
    <property type="match status" value="1"/>
</dbReference>
<dbReference type="EC" id="1.3.1.87" evidence="4"/>
<dbReference type="RefSeq" id="WP_150709275.1">
    <property type="nucleotide sequence ID" value="NZ_CABVHK010000001.1"/>
</dbReference>
<evidence type="ECO:0000256" key="3">
    <source>
        <dbReference type="RuleBase" id="RU000363"/>
    </source>
</evidence>
<dbReference type="PANTHER" id="PTHR42901:SF1">
    <property type="entry name" value="ALCOHOL DEHYDROGENASE"/>
    <property type="match status" value="1"/>
</dbReference>
<dbReference type="EMBL" id="CABVHK010000001">
    <property type="protein sequence ID" value="VVM40957.1"/>
    <property type="molecule type" value="Genomic_DNA"/>
</dbReference>
<dbReference type="GO" id="GO:0018498">
    <property type="term" value="F:2,3-dihydroxy-2,3-dihydro-phenylpropionate dehydrogenase activity"/>
    <property type="evidence" value="ECO:0007669"/>
    <property type="project" value="UniProtKB-EC"/>
</dbReference>
<dbReference type="PANTHER" id="PTHR42901">
    <property type="entry name" value="ALCOHOL DEHYDROGENASE"/>
    <property type="match status" value="1"/>
</dbReference>
<dbReference type="PIRSF" id="PIRSF000126">
    <property type="entry name" value="11-beta-HSD1"/>
    <property type="match status" value="1"/>
</dbReference>
<reference evidence="4 5" key="1">
    <citation type="submission" date="2019-09" db="EMBL/GenBank/DDBJ databases">
        <authorList>
            <person name="Chandra G."/>
            <person name="Truman W A."/>
        </authorList>
    </citation>
    <scope>NUCLEOTIDE SEQUENCE [LARGE SCALE GENOMIC DNA]</scope>
    <source>
        <strain evidence="4">PS662</strain>
    </source>
</reference>
<dbReference type="Gene3D" id="3.40.50.720">
    <property type="entry name" value="NAD(P)-binding Rossmann-like Domain"/>
    <property type="match status" value="1"/>
</dbReference>
<dbReference type="PRINTS" id="PR00081">
    <property type="entry name" value="GDHRDH"/>
</dbReference>
<dbReference type="OrthoDB" id="9810734at2"/>
<evidence type="ECO:0000313" key="5">
    <source>
        <dbReference type="Proteomes" id="UP000326953"/>
    </source>
</evidence>
<dbReference type="PRINTS" id="PR00080">
    <property type="entry name" value="SDRFAMILY"/>
</dbReference>
<dbReference type="InterPro" id="IPR036291">
    <property type="entry name" value="NAD(P)-bd_dom_sf"/>
</dbReference>
<proteinExistence type="inferred from homology"/>
<gene>
    <name evidence="4" type="primary">hcaB_1</name>
    <name evidence="4" type="ORF">PS662_00285</name>
</gene>
<dbReference type="PROSITE" id="PS00061">
    <property type="entry name" value="ADH_SHORT"/>
    <property type="match status" value="1"/>
</dbReference>
<evidence type="ECO:0000313" key="4">
    <source>
        <dbReference type="EMBL" id="VVM40957.1"/>
    </source>
</evidence>
<evidence type="ECO:0000256" key="1">
    <source>
        <dbReference type="ARBA" id="ARBA00006484"/>
    </source>
</evidence>
<dbReference type="AlphaFoldDB" id="A0A5E6PIJ1"/>
<comment type="similarity">
    <text evidence="1 3">Belongs to the short-chain dehydrogenases/reductases (SDR) family.</text>
</comment>
<dbReference type="SUPFAM" id="SSF51735">
    <property type="entry name" value="NAD(P)-binding Rossmann-fold domains"/>
    <property type="match status" value="1"/>
</dbReference>
<sequence>MALSTKGTALITGASSGIGAVYADRLARQGYDLILVARSQAKLNALANHLSNETGRTVEVVAADLKDKVDLRRVENVLRTDASITLLVNNAGVGAVMPLLGSPVDEMEDMITLNVTALMRLAYAVTPGFVARGNGTVINISSIVAIAPEILNGVYGGTKAFVLGLSQSMHHELADKGIRIQAVLPGATATDFWSEAGNPVENLPQEIVMSAEDMVDAALVGLASGEVVTIPGLHDGEQWERHEAQRQTLSGLFGNSRAAPRYRK</sequence>
<name>A0A5E6PIJ1_PSEFL</name>
<evidence type="ECO:0000256" key="2">
    <source>
        <dbReference type="ARBA" id="ARBA00023002"/>
    </source>
</evidence>
<keyword evidence="2 4" id="KW-0560">Oxidoreductase</keyword>
<dbReference type="InterPro" id="IPR002347">
    <property type="entry name" value="SDR_fam"/>
</dbReference>
<dbReference type="Proteomes" id="UP000326953">
    <property type="component" value="Unassembled WGS sequence"/>
</dbReference>
<dbReference type="CDD" id="cd05233">
    <property type="entry name" value="SDR_c"/>
    <property type="match status" value="1"/>
</dbReference>
<protein>
    <submittedName>
        <fullName evidence="4">3-phenylpropionate-dihydrodiol/cinnamic acid-dihydrodiol dehydrogenase</fullName>
        <ecNumber evidence="4">1.3.1.87</ecNumber>
    </submittedName>
</protein>
<accession>A0A5E6PIJ1</accession>
<organism evidence="4 5">
    <name type="scientific">Pseudomonas fluorescens</name>
    <dbReference type="NCBI Taxonomy" id="294"/>
    <lineage>
        <taxon>Bacteria</taxon>
        <taxon>Pseudomonadati</taxon>
        <taxon>Pseudomonadota</taxon>
        <taxon>Gammaproteobacteria</taxon>
        <taxon>Pseudomonadales</taxon>
        <taxon>Pseudomonadaceae</taxon>
        <taxon>Pseudomonas</taxon>
    </lineage>
</organism>
<dbReference type="InterPro" id="IPR020904">
    <property type="entry name" value="Sc_DH/Rdtase_CS"/>
</dbReference>